<keyword evidence="4" id="KW-0285">Flavoprotein</keyword>
<evidence type="ECO:0000256" key="4">
    <source>
        <dbReference type="ARBA" id="ARBA00022630"/>
    </source>
</evidence>
<dbReference type="PROSITE" id="PS51387">
    <property type="entry name" value="FAD_PCMH"/>
    <property type="match status" value="1"/>
</dbReference>
<feature type="domain" description="FAD-binding PCMH-type" evidence="8">
    <location>
        <begin position="111"/>
        <end position="319"/>
    </location>
</feature>
<name>A0AA88GST9_NAELO</name>
<dbReference type="Pfam" id="PF01565">
    <property type="entry name" value="FAD_binding_4"/>
    <property type="match status" value="1"/>
</dbReference>
<dbReference type="Pfam" id="PF09265">
    <property type="entry name" value="Cytokin-bind"/>
    <property type="match status" value="1"/>
</dbReference>
<dbReference type="InterPro" id="IPR016167">
    <property type="entry name" value="FAD-bd_PCMH_sub1"/>
</dbReference>
<accession>A0AA88GST9</accession>
<comment type="cofactor">
    <cofactor evidence="1">
        <name>FAD</name>
        <dbReference type="ChEBI" id="CHEBI:57692"/>
    </cofactor>
</comment>
<evidence type="ECO:0000256" key="7">
    <source>
        <dbReference type="SAM" id="SignalP"/>
    </source>
</evidence>
<dbReference type="InterPro" id="IPR006094">
    <property type="entry name" value="Oxid_FAD_bind_N"/>
</dbReference>
<dbReference type="GO" id="GO:0019139">
    <property type="term" value="F:cytokinin dehydrogenase activity"/>
    <property type="evidence" value="ECO:0007669"/>
    <property type="project" value="UniProtKB-EC"/>
</dbReference>
<comment type="similarity">
    <text evidence="2">Belongs to the oxygen-dependent FAD-linked oxidoreductase family.</text>
</comment>
<protein>
    <recommendedName>
        <fullName evidence="3">cytokinin dehydrogenase</fullName>
        <ecNumber evidence="3">1.5.99.12</ecNumber>
    </recommendedName>
</protein>
<dbReference type="Proteomes" id="UP000816034">
    <property type="component" value="Unassembled WGS sequence"/>
</dbReference>
<keyword evidence="5" id="KW-0274">FAD</keyword>
<dbReference type="AlphaFoldDB" id="A0AA88GST9"/>
<dbReference type="PANTHER" id="PTHR13878">
    <property type="entry name" value="GULONOLACTONE OXIDASE"/>
    <property type="match status" value="1"/>
</dbReference>
<comment type="caution">
    <text evidence="9">The sequence shown here is derived from an EMBL/GenBank/DDBJ whole genome shotgun (WGS) entry which is preliminary data.</text>
</comment>
<dbReference type="Gene3D" id="3.30.43.10">
    <property type="entry name" value="Uridine Diphospho-n-acetylenolpyruvylglucosamine Reductase, domain 2"/>
    <property type="match status" value="1"/>
</dbReference>
<reference evidence="9 10" key="1">
    <citation type="journal article" date="2018" name="BMC Genomics">
        <title>The genome of Naegleria lovaniensis, the basis for a comparative approach to unravel pathogenicity factors of the human pathogenic amoeba N. fowleri.</title>
        <authorList>
            <person name="Liechti N."/>
            <person name="Schurch N."/>
            <person name="Bruggmann R."/>
            <person name="Wittwer M."/>
        </authorList>
    </citation>
    <scope>NUCLEOTIDE SEQUENCE [LARGE SCALE GENOMIC DNA]</scope>
    <source>
        <strain evidence="9 10">ATCC 30569</strain>
    </source>
</reference>
<feature type="chain" id="PRO_5041643143" description="cytokinin dehydrogenase" evidence="7">
    <location>
        <begin position="28"/>
        <end position="621"/>
    </location>
</feature>
<proteinExistence type="inferred from homology"/>
<dbReference type="Gene3D" id="3.40.462.10">
    <property type="entry name" value="FAD-linked oxidases, C-terminal domain"/>
    <property type="match status" value="1"/>
</dbReference>
<dbReference type="RefSeq" id="XP_044552229.1">
    <property type="nucleotide sequence ID" value="XM_044693602.1"/>
</dbReference>
<sequence length="621" mass="69457">MAGPRNPTAVGVVLALLLFVSLTIVQAIPPNFVPYSAFDPYTSNFTTVPCSVPNANLANIYKRTVQKLLTSFTLAERDDLFLLNSVLQISNPAPAPQELLNKYAEDYGHILHNVPLVVFVPTQVSQLSKLMRAVKVNNFGVQDDDDDENSSYRHHELFARIKVVIRGAGGNVEAAAQVLNIADHEQAVPPLYILIDMGSRFTQVSDTIQVSAANQKSIWALAGAQWVSVVRAAAAHNLRPLVVPDYLGITLGGSLSIGGIGADSVFRGPAAAHVAELEIVKSDGDVVNVTSSSTLFKSVLGGMGQFGIISRVRLNLEPNKAMTRIYHYVSTDFDVLVKAVDQLQIANSQNEVVQTIQTFFVPDTLFYIQIWALNGRTTYRSPQEQAQVEALLAKNLTYVFMLEITTRFDTTAPTMEEIAALTGQNFDLSVVDDMPTNIWDERLFYFTIPGLIASGQWFERHPWMNIYLAGDVFERDPQTQQSDFDRLIADWTPEKTTGFGHVGLYPLLNSQFNSVPFVSIPKTSKWSYLLVIGRDEPTNTDAGINYQVFDNRRIWDLFTKTTMFQLDRPRATLYADNVIPNFRRSDWKANFGNCVWRDFVAAKREFDPKRVFADPRNIFKH</sequence>
<evidence type="ECO:0000256" key="3">
    <source>
        <dbReference type="ARBA" id="ARBA00011928"/>
    </source>
</evidence>
<dbReference type="InterPro" id="IPR016166">
    <property type="entry name" value="FAD-bd_PCMH"/>
</dbReference>
<dbReference type="EMBL" id="PYSW02000010">
    <property type="protein sequence ID" value="KAG2388237.1"/>
    <property type="molecule type" value="Genomic_DNA"/>
</dbReference>
<gene>
    <name evidence="9" type="ORF">C9374_000401</name>
</gene>
<evidence type="ECO:0000313" key="9">
    <source>
        <dbReference type="EMBL" id="KAG2388237.1"/>
    </source>
</evidence>
<dbReference type="GO" id="GO:0071949">
    <property type="term" value="F:FAD binding"/>
    <property type="evidence" value="ECO:0007669"/>
    <property type="project" value="InterPro"/>
</dbReference>
<dbReference type="InterPro" id="IPR016170">
    <property type="entry name" value="Cytok_DH_C_sf"/>
</dbReference>
<keyword evidence="10" id="KW-1185">Reference proteome</keyword>
<dbReference type="GeneID" id="68092863"/>
<evidence type="ECO:0000256" key="2">
    <source>
        <dbReference type="ARBA" id="ARBA00005466"/>
    </source>
</evidence>
<dbReference type="EC" id="1.5.99.12" evidence="3"/>
<dbReference type="GO" id="GO:0009690">
    <property type="term" value="P:cytokinin metabolic process"/>
    <property type="evidence" value="ECO:0007669"/>
    <property type="project" value="InterPro"/>
</dbReference>
<dbReference type="InterPro" id="IPR016169">
    <property type="entry name" value="FAD-bd_PCMH_sub2"/>
</dbReference>
<dbReference type="InterPro" id="IPR015345">
    <property type="entry name" value="Cytokinin_DH_FAD/cytokin-bd"/>
</dbReference>
<organism evidence="9 10">
    <name type="scientific">Naegleria lovaniensis</name>
    <name type="common">Amoeba</name>
    <dbReference type="NCBI Taxonomy" id="51637"/>
    <lineage>
        <taxon>Eukaryota</taxon>
        <taxon>Discoba</taxon>
        <taxon>Heterolobosea</taxon>
        <taxon>Tetramitia</taxon>
        <taxon>Eutetramitia</taxon>
        <taxon>Vahlkampfiidae</taxon>
        <taxon>Naegleria</taxon>
    </lineage>
</organism>
<keyword evidence="7" id="KW-0732">Signal</keyword>
<dbReference type="InterPro" id="IPR016164">
    <property type="entry name" value="FAD-linked_Oxase-like_C"/>
</dbReference>
<dbReference type="Gene3D" id="3.30.465.10">
    <property type="match status" value="1"/>
</dbReference>
<dbReference type="PANTHER" id="PTHR13878:SF53">
    <property type="entry name" value="CYTOKININ DEHYDROGENASE 6"/>
    <property type="match status" value="1"/>
</dbReference>
<dbReference type="InterPro" id="IPR036318">
    <property type="entry name" value="FAD-bd_PCMH-like_sf"/>
</dbReference>
<dbReference type="SUPFAM" id="SSF56176">
    <property type="entry name" value="FAD-binding/transporter-associated domain-like"/>
    <property type="match status" value="1"/>
</dbReference>
<evidence type="ECO:0000256" key="6">
    <source>
        <dbReference type="ARBA" id="ARBA00023002"/>
    </source>
</evidence>
<evidence type="ECO:0000256" key="1">
    <source>
        <dbReference type="ARBA" id="ARBA00001974"/>
    </source>
</evidence>
<feature type="signal peptide" evidence="7">
    <location>
        <begin position="1"/>
        <end position="27"/>
    </location>
</feature>
<evidence type="ECO:0000256" key="5">
    <source>
        <dbReference type="ARBA" id="ARBA00022827"/>
    </source>
</evidence>
<dbReference type="InterPro" id="IPR050432">
    <property type="entry name" value="FAD-linked_Oxidoreductases_BP"/>
</dbReference>
<dbReference type="SUPFAM" id="SSF55103">
    <property type="entry name" value="FAD-linked oxidases, C-terminal domain"/>
    <property type="match status" value="1"/>
</dbReference>
<evidence type="ECO:0000259" key="8">
    <source>
        <dbReference type="PROSITE" id="PS51387"/>
    </source>
</evidence>
<keyword evidence="6" id="KW-0560">Oxidoreductase</keyword>
<evidence type="ECO:0000313" key="10">
    <source>
        <dbReference type="Proteomes" id="UP000816034"/>
    </source>
</evidence>